<dbReference type="Gene3D" id="3.40.50.300">
    <property type="entry name" value="P-loop containing nucleotide triphosphate hydrolases"/>
    <property type="match status" value="1"/>
</dbReference>
<dbReference type="EMBL" id="CP015622">
    <property type="protein sequence ID" value="ANE05226.1"/>
    <property type="molecule type" value="Genomic_DNA"/>
</dbReference>
<sequence length="353" mass="36836">MNSTTNQAILIAVEDPVLHPEAMHVAAATGRPVIETTHIGDITRHFHRASAVLIDAAVAAQINNAKRRSRVFLLDSDPGPSDWKTAMAIHAEQAILLPAQAGELLSALGRNDKQIAVAAGHMIGVVGAVGGTGASTLAAALAKRRAVSATTVLIDGVPSSGGIDLLLGVEDAPGARWPDVGVRRGTVQAADVLKALPSTPDSVVVLSTARSTILDPFVLSSQDVSAAIDCFVEADQPIDAIVDLHAEQLDEDLVGRLTHLVLVIPAEVRAVAAARALYLELQQFHVPITCVLRHRGWSGLDVSEVEEILGVEITAEIGSIHKLAKSVEMHGLSGSLPRVLSTACDAVLGEVLA</sequence>
<feature type="domain" description="Rv3660c-like CheY-like N-terminal" evidence="1">
    <location>
        <begin position="13"/>
        <end position="111"/>
    </location>
</feature>
<reference evidence="2 3" key="1">
    <citation type="submission" date="2016-05" db="EMBL/GenBank/DDBJ databases">
        <title>Complete genome sequence of Corynebacterium crudilactis, a new Corynebacterium species isolated from raw cow's milk.</title>
        <authorList>
            <person name="Christian R."/>
            <person name="Zimmermann J."/>
            <person name="Lipski A."/>
            <person name="Kalinowski J."/>
        </authorList>
    </citation>
    <scope>NUCLEOTIDE SEQUENCE [LARGE SCALE GENOMIC DNA]</scope>
    <source>
        <strain evidence="2 3">JZ16</strain>
    </source>
</reference>
<dbReference type="InterPro" id="IPR022521">
    <property type="entry name" value="Rv3660c"/>
</dbReference>
<dbReference type="OrthoDB" id="3252838at2"/>
<name>A0A172QX58_9CORY</name>
<dbReference type="STRING" id="1652495.ccrud_01545"/>
<accession>A0A172QX58</accession>
<dbReference type="NCBIfam" id="TIGR03815">
    <property type="entry name" value="CpaE_hom_Actino"/>
    <property type="match status" value="1"/>
</dbReference>
<evidence type="ECO:0000313" key="3">
    <source>
        <dbReference type="Proteomes" id="UP000076929"/>
    </source>
</evidence>
<dbReference type="Proteomes" id="UP000076929">
    <property type="component" value="Chromosome"/>
</dbReference>
<organism evidence="2 3">
    <name type="scientific">Corynebacterium crudilactis</name>
    <dbReference type="NCBI Taxonomy" id="1652495"/>
    <lineage>
        <taxon>Bacteria</taxon>
        <taxon>Bacillati</taxon>
        <taxon>Actinomycetota</taxon>
        <taxon>Actinomycetes</taxon>
        <taxon>Mycobacteriales</taxon>
        <taxon>Corynebacteriaceae</taxon>
        <taxon>Corynebacterium</taxon>
    </lineage>
</organism>
<keyword evidence="3" id="KW-1185">Reference proteome</keyword>
<gene>
    <name evidence="2" type="ORF">ccrud_01545</name>
</gene>
<evidence type="ECO:0000313" key="2">
    <source>
        <dbReference type="EMBL" id="ANE05226.1"/>
    </source>
</evidence>
<evidence type="ECO:0000259" key="1">
    <source>
        <dbReference type="Pfam" id="PF26563"/>
    </source>
</evidence>
<dbReference type="InterPro" id="IPR059050">
    <property type="entry name" value="Rv3660c_N"/>
</dbReference>
<dbReference type="Pfam" id="PF26563">
    <property type="entry name" value="Rv3660c_N"/>
    <property type="match status" value="1"/>
</dbReference>
<dbReference type="RefSeq" id="WP_066569373.1">
    <property type="nucleotide sequence ID" value="NZ_CP015622.1"/>
</dbReference>
<dbReference type="AlphaFoldDB" id="A0A172QX58"/>
<proteinExistence type="predicted"/>
<dbReference type="SUPFAM" id="SSF52540">
    <property type="entry name" value="P-loop containing nucleoside triphosphate hydrolases"/>
    <property type="match status" value="1"/>
</dbReference>
<protein>
    <submittedName>
        <fullName evidence="2">Septum site determining protein</fullName>
    </submittedName>
</protein>
<dbReference type="InterPro" id="IPR027417">
    <property type="entry name" value="P-loop_NTPase"/>
</dbReference>
<dbReference type="KEGG" id="ccjz:ccrud_01545"/>